<organism evidence="2 3">
    <name type="scientific">Haloarcula salina</name>
    <dbReference type="NCBI Taxonomy" id="1429914"/>
    <lineage>
        <taxon>Archaea</taxon>
        <taxon>Methanobacteriati</taxon>
        <taxon>Methanobacteriota</taxon>
        <taxon>Stenosarchaea group</taxon>
        <taxon>Halobacteria</taxon>
        <taxon>Halobacteriales</taxon>
        <taxon>Haloarculaceae</taxon>
        <taxon>Haloarcula</taxon>
    </lineage>
</organism>
<dbReference type="InterPro" id="IPR018720">
    <property type="entry name" value="DUF2249"/>
</dbReference>
<protein>
    <submittedName>
        <fullName evidence="2">DUF2249 domain-containing protein</fullName>
    </submittedName>
</protein>
<dbReference type="EMBL" id="JAHQXE010000002">
    <property type="protein sequence ID" value="MBV0901884.1"/>
    <property type="molecule type" value="Genomic_DNA"/>
</dbReference>
<dbReference type="AlphaFoldDB" id="A0AA41KKH4"/>
<evidence type="ECO:0000313" key="3">
    <source>
        <dbReference type="Proteomes" id="UP001166304"/>
    </source>
</evidence>
<dbReference type="Proteomes" id="UP001166304">
    <property type="component" value="Unassembled WGS sequence"/>
</dbReference>
<dbReference type="RefSeq" id="WP_162413070.1">
    <property type="nucleotide sequence ID" value="NZ_JAHQXE010000002.1"/>
</dbReference>
<feature type="domain" description="DUF2249" evidence="1">
    <location>
        <begin position="5"/>
        <end position="74"/>
    </location>
</feature>
<accession>A0AA41KKH4</accession>
<dbReference type="SUPFAM" id="SSF64307">
    <property type="entry name" value="SirA-like"/>
    <property type="match status" value="1"/>
</dbReference>
<reference evidence="2" key="1">
    <citation type="submission" date="2021-06" db="EMBL/GenBank/DDBJ databases">
        <title>New haloarchaea isolates fom saline soil.</title>
        <authorList>
            <person name="Duran-Viseras A."/>
            <person name="Sanchez-Porro C.S."/>
            <person name="Ventosa A."/>
        </authorList>
    </citation>
    <scope>NUCLEOTIDE SEQUENCE</scope>
    <source>
        <strain evidence="2">JCM 18369</strain>
    </source>
</reference>
<sequence>MPETTLDLREIPPPERHPMIHSAFDALESGETLQIVNDHEPKPLFYEMQAEVDAFDAANYQCRQEEPQKYVADLPKR</sequence>
<comment type="caution">
    <text evidence="2">The sequence shown here is derived from an EMBL/GenBank/DDBJ whole genome shotgun (WGS) entry which is preliminary data.</text>
</comment>
<evidence type="ECO:0000259" key="1">
    <source>
        <dbReference type="Pfam" id="PF10006"/>
    </source>
</evidence>
<keyword evidence="3" id="KW-1185">Reference proteome</keyword>
<dbReference type="InterPro" id="IPR036868">
    <property type="entry name" value="TusA-like_sf"/>
</dbReference>
<proteinExistence type="predicted"/>
<evidence type="ECO:0000313" key="2">
    <source>
        <dbReference type="EMBL" id="MBV0901884.1"/>
    </source>
</evidence>
<gene>
    <name evidence="2" type="ORF">KTS37_08790</name>
</gene>
<name>A0AA41KKH4_9EURY</name>
<dbReference type="Pfam" id="PF10006">
    <property type="entry name" value="DUF2249"/>
    <property type="match status" value="1"/>
</dbReference>